<dbReference type="Gene3D" id="3.30.160.250">
    <property type="match status" value="1"/>
</dbReference>
<protein>
    <recommendedName>
        <fullName evidence="3">Type II toxin-antitoxin system HicB family antitoxin</fullName>
    </recommendedName>
</protein>
<organism evidence="1 2">
    <name type="scientific">Plectonema radiosum NIES-515</name>
    <dbReference type="NCBI Taxonomy" id="2986073"/>
    <lineage>
        <taxon>Bacteria</taxon>
        <taxon>Bacillati</taxon>
        <taxon>Cyanobacteriota</taxon>
        <taxon>Cyanophyceae</taxon>
        <taxon>Oscillatoriophycideae</taxon>
        <taxon>Oscillatoriales</taxon>
        <taxon>Microcoleaceae</taxon>
        <taxon>Plectonema</taxon>
    </lineage>
</organism>
<gene>
    <name evidence="1" type="ORF">OGM63_27650</name>
</gene>
<dbReference type="SUPFAM" id="SSF143100">
    <property type="entry name" value="TTHA1013/TTHA0281-like"/>
    <property type="match status" value="1"/>
</dbReference>
<evidence type="ECO:0000313" key="2">
    <source>
        <dbReference type="Proteomes" id="UP001526143"/>
    </source>
</evidence>
<dbReference type="Proteomes" id="UP001526143">
    <property type="component" value="Unassembled WGS sequence"/>
</dbReference>
<accession>A0ABT3B799</accession>
<comment type="caution">
    <text evidence="1">The sequence shown here is derived from an EMBL/GenBank/DDBJ whole genome shotgun (WGS) entry which is preliminary data.</text>
</comment>
<reference evidence="1 2" key="1">
    <citation type="submission" date="2022-10" db="EMBL/GenBank/DDBJ databases">
        <title>Identification of biosynthetic pathway for the production of the potent trypsin inhibitor radiosumin.</title>
        <authorList>
            <person name="Fewer D.P."/>
            <person name="Delbaje E."/>
            <person name="Ouyang X."/>
            <person name="Agostino P.D."/>
            <person name="Wahlsten M."/>
            <person name="Jokela J."/>
            <person name="Permi P."/>
            <person name="Haapaniemi E."/>
            <person name="Koistinen H."/>
        </authorList>
    </citation>
    <scope>NUCLEOTIDE SEQUENCE [LARGE SCALE GENOMIC DNA]</scope>
    <source>
        <strain evidence="1 2">NIES-515</strain>
    </source>
</reference>
<dbReference type="EMBL" id="JAOWRF010000391">
    <property type="protein sequence ID" value="MCV3217241.1"/>
    <property type="molecule type" value="Genomic_DNA"/>
</dbReference>
<proteinExistence type="predicted"/>
<dbReference type="InterPro" id="IPR035069">
    <property type="entry name" value="TTHA1013/TTHA0281-like"/>
</dbReference>
<name>A0ABT3B799_9CYAN</name>
<evidence type="ECO:0000313" key="1">
    <source>
        <dbReference type="EMBL" id="MCV3217241.1"/>
    </source>
</evidence>
<sequence length="86" mass="9977">MDFYTVVFKQSTGYWVALCLENGIIGQGNTQETAINKLKEAIESFEDVYKSDTNIYKSPISIEELHEFLLLEEQDSDIYELRKVYA</sequence>
<keyword evidence="2" id="KW-1185">Reference proteome</keyword>
<dbReference type="RefSeq" id="WP_263748944.1">
    <property type="nucleotide sequence ID" value="NZ_JAOWRF010000391.1"/>
</dbReference>
<evidence type="ECO:0008006" key="3">
    <source>
        <dbReference type="Google" id="ProtNLM"/>
    </source>
</evidence>